<feature type="region of interest" description="Disordered" evidence="1">
    <location>
        <begin position="388"/>
        <end position="415"/>
    </location>
</feature>
<reference evidence="2 3" key="1">
    <citation type="submission" date="2015-11" db="EMBL/GenBank/DDBJ databases">
        <title>A Two-component Flavoprotein Monooxygenase System MeaXY Responsible for para-Hydroxylation of 2-Methyl-6-ethylaniline and 2,6-Diethylaniline in Sphingobium baderi DE-13.</title>
        <authorList>
            <person name="Cheng M."/>
            <person name="Meng Q."/>
            <person name="Yang Y."/>
            <person name="Chu C."/>
            <person name="Yan X."/>
            <person name="He J."/>
            <person name="Li S."/>
        </authorList>
    </citation>
    <scope>NUCLEOTIDE SEQUENCE [LARGE SCALE GENOMIC DNA]</scope>
    <source>
        <strain evidence="2 3">DE-13</strain>
    </source>
</reference>
<dbReference type="OrthoDB" id="1496333at2"/>
<protein>
    <submittedName>
        <fullName evidence="2">Uncharacterized protein</fullName>
    </submittedName>
</protein>
<evidence type="ECO:0000313" key="3">
    <source>
        <dbReference type="Proteomes" id="UP000056968"/>
    </source>
</evidence>
<accession>A0A0S3EUD9</accession>
<feature type="compositionally biased region" description="Polar residues" evidence="1">
    <location>
        <begin position="390"/>
        <end position="404"/>
    </location>
</feature>
<feature type="region of interest" description="Disordered" evidence="1">
    <location>
        <begin position="428"/>
        <end position="452"/>
    </location>
</feature>
<proteinExistence type="predicted"/>
<evidence type="ECO:0000313" key="2">
    <source>
        <dbReference type="EMBL" id="ALR19025.1"/>
    </source>
</evidence>
<dbReference type="Gene3D" id="3.40.50.300">
    <property type="entry name" value="P-loop containing nucleotide triphosphate hydrolases"/>
    <property type="match status" value="1"/>
</dbReference>
<name>A0A0S3EUD9_9SPHN</name>
<dbReference type="EMBL" id="CP013264">
    <property type="protein sequence ID" value="ALR19025.1"/>
    <property type="molecule type" value="Genomic_DNA"/>
</dbReference>
<gene>
    <name evidence="2" type="ORF">ATN00_00535</name>
</gene>
<dbReference type="Pfam" id="PF13481">
    <property type="entry name" value="AAA_25"/>
    <property type="match status" value="1"/>
</dbReference>
<keyword evidence="3" id="KW-1185">Reference proteome</keyword>
<evidence type="ECO:0000256" key="1">
    <source>
        <dbReference type="SAM" id="MobiDB-lite"/>
    </source>
</evidence>
<dbReference type="Proteomes" id="UP000056968">
    <property type="component" value="Chromosome"/>
</dbReference>
<dbReference type="InterPro" id="IPR027417">
    <property type="entry name" value="P-loop_NTPase"/>
</dbReference>
<dbReference type="SUPFAM" id="SSF52540">
    <property type="entry name" value="P-loop containing nucleoside triphosphate hydrolases"/>
    <property type="match status" value="1"/>
</dbReference>
<sequence>MLRNLESLDSHASRWSGNWNNPAGGGASAADAHPLPSLDLAALANVKPQPKPFAIERIAPSAEVTLLTGPGSAGKSLLGQQLATAAAAGLPCLGLAVMSGPAIYLTCEDDAGQLHWRQAHICEAMNVPMGALAGKLHLISLRGELDNALTVEAVDGKTAPSPSYVRLVQWIRSSGCGLVILDHVAHLFTGNENDRGDVTRFVNLLNRLAGETGAAILLLGHPNKSGDSYSGSTAWLNAVRSQITIDHERDADGTIIDHDARVLSIGKANYAKKGEALRFRWHKWAFVREDDLPADTRAELAEVIQLNKEDDAFLACLRERDAQGDGRSVGPSPGPNYAPSQFVGMKQARGLKKEALKRAMDRLFSVGRIESATVHNKAKGRDVTIIREVPQTSPNASPNASRTLIPNDPEPAEMRPRTHTIYTTYITGAAHGSAAPYPDDEIDWGTDGEADE</sequence>
<organism evidence="2 3">
    <name type="scientific">Sphingobium baderi</name>
    <dbReference type="NCBI Taxonomy" id="1332080"/>
    <lineage>
        <taxon>Bacteria</taxon>
        <taxon>Pseudomonadati</taxon>
        <taxon>Pseudomonadota</taxon>
        <taxon>Alphaproteobacteria</taxon>
        <taxon>Sphingomonadales</taxon>
        <taxon>Sphingomonadaceae</taxon>
        <taxon>Sphingobium</taxon>
    </lineage>
</organism>
<dbReference type="KEGG" id="sbd:ATN00_00535"/>
<dbReference type="RefSeq" id="WP_062060873.1">
    <property type="nucleotide sequence ID" value="NZ_CP013264.1"/>
</dbReference>
<feature type="compositionally biased region" description="Acidic residues" evidence="1">
    <location>
        <begin position="438"/>
        <end position="452"/>
    </location>
</feature>
<dbReference type="AlphaFoldDB" id="A0A0S3EUD9"/>